<dbReference type="AlphaFoldDB" id="A0ABD5Q3X8"/>
<dbReference type="PANTHER" id="PTHR34236:SF1">
    <property type="entry name" value="DIMETHYL SULFOXIDE REDUCTASE TRANSCRIPTIONAL ACTIVATOR"/>
    <property type="match status" value="1"/>
</dbReference>
<feature type="domain" description="HTH bat-type" evidence="3">
    <location>
        <begin position="162"/>
        <end position="213"/>
    </location>
</feature>
<evidence type="ECO:0000259" key="3">
    <source>
        <dbReference type="Pfam" id="PF04967"/>
    </source>
</evidence>
<comment type="caution">
    <text evidence="5">The sequence shown here is derived from an EMBL/GenBank/DDBJ whole genome shotgun (WGS) entry which is preliminary data.</text>
</comment>
<dbReference type="Pfam" id="PF04967">
    <property type="entry name" value="HTH_10"/>
    <property type="match status" value="1"/>
</dbReference>
<protein>
    <submittedName>
        <fullName evidence="5">Helix-turn-helix domain-containing protein</fullName>
    </submittedName>
</protein>
<gene>
    <name evidence="5" type="ORF">ACFO9K_13775</name>
</gene>
<sequence>MKSLDVTLRLPEELRLSVPERVAPGDDFEREELLSWQVHEAESVVDFLSLVVGDVESIRAALAAVESVRSFDLAPVADDAFYAYVTMDLRHEDEAWLSAVDGRRVVVVPPIVFGPDGAIALTVLGDPEELRQVVAEFPDAVSVEIDRVGDHRHLEGSLAGRLTMRQFEAVETARDLGYYDVPRETELADVADALDCTESTASALLRKAEGALVDAALVR</sequence>
<feature type="domain" description="HVO-0513-like N-terminal" evidence="4">
    <location>
        <begin position="19"/>
        <end position="151"/>
    </location>
</feature>
<dbReference type="EMBL" id="JBHSHT010000002">
    <property type="protein sequence ID" value="MFC4825328.1"/>
    <property type="molecule type" value="Genomic_DNA"/>
</dbReference>
<evidence type="ECO:0000313" key="5">
    <source>
        <dbReference type="EMBL" id="MFC4825328.1"/>
    </source>
</evidence>
<evidence type="ECO:0000259" key="4">
    <source>
        <dbReference type="Pfam" id="PF24278"/>
    </source>
</evidence>
<dbReference type="Pfam" id="PF24278">
    <property type="entry name" value="HVO_0513_N"/>
    <property type="match status" value="1"/>
</dbReference>
<dbReference type="Proteomes" id="UP001595945">
    <property type="component" value="Unassembled WGS sequence"/>
</dbReference>
<keyword evidence="2" id="KW-0804">Transcription</keyword>
<dbReference type="PANTHER" id="PTHR34236">
    <property type="entry name" value="DIMETHYL SULFOXIDE REDUCTASE TRANSCRIPTIONAL ACTIVATOR"/>
    <property type="match status" value="1"/>
</dbReference>
<accession>A0ABD5Q3X8</accession>
<dbReference type="GeneID" id="73043960"/>
<dbReference type="InterPro" id="IPR056493">
    <property type="entry name" value="HVO_0513_N"/>
</dbReference>
<proteinExistence type="predicted"/>
<dbReference type="InterPro" id="IPR007050">
    <property type="entry name" value="HTH_bacterioopsin"/>
</dbReference>
<reference evidence="5 6" key="1">
    <citation type="journal article" date="2019" name="Int. J. Syst. Evol. Microbiol.">
        <title>The Global Catalogue of Microorganisms (GCM) 10K type strain sequencing project: providing services to taxonomists for standard genome sequencing and annotation.</title>
        <authorList>
            <consortium name="The Broad Institute Genomics Platform"/>
            <consortium name="The Broad Institute Genome Sequencing Center for Infectious Disease"/>
            <person name="Wu L."/>
            <person name="Ma J."/>
        </authorList>
    </citation>
    <scope>NUCLEOTIDE SEQUENCE [LARGE SCALE GENOMIC DNA]</scope>
    <source>
        <strain evidence="5 6">XZYJ18</strain>
    </source>
</reference>
<keyword evidence="6" id="KW-1185">Reference proteome</keyword>
<evidence type="ECO:0000256" key="1">
    <source>
        <dbReference type="ARBA" id="ARBA00023015"/>
    </source>
</evidence>
<evidence type="ECO:0000313" key="6">
    <source>
        <dbReference type="Proteomes" id="UP001595945"/>
    </source>
</evidence>
<dbReference type="RefSeq" id="WP_254268984.1">
    <property type="nucleotide sequence ID" value="NZ_CP100400.1"/>
</dbReference>
<name>A0ABD5Q3X8_9EURY</name>
<keyword evidence="1" id="KW-0805">Transcription regulation</keyword>
<organism evidence="5 6">
    <name type="scientific">Halorussus aquaticus</name>
    <dbReference type="NCBI Taxonomy" id="2953748"/>
    <lineage>
        <taxon>Archaea</taxon>
        <taxon>Methanobacteriati</taxon>
        <taxon>Methanobacteriota</taxon>
        <taxon>Stenosarchaea group</taxon>
        <taxon>Halobacteria</taxon>
        <taxon>Halobacteriales</taxon>
        <taxon>Haladaptataceae</taxon>
        <taxon>Halorussus</taxon>
    </lineage>
</organism>
<evidence type="ECO:0000256" key="2">
    <source>
        <dbReference type="ARBA" id="ARBA00023163"/>
    </source>
</evidence>